<feature type="domain" description="PAC" evidence="4">
    <location>
        <begin position="115"/>
        <end position="167"/>
    </location>
</feature>
<dbReference type="InterPro" id="IPR013767">
    <property type="entry name" value="PAS_fold"/>
</dbReference>
<evidence type="ECO:0000313" key="7">
    <source>
        <dbReference type="EMBL" id="GAA0724241.1"/>
    </source>
</evidence>
<dbReference type="CDD" id="cd01949">
    <property type="entry name" value="GGDEF"/>
    <property type="match status" value="1"/>
</dbReference>
<dbReference type="InterPro" id="IPR029787">
    <property type="entry name" value="Nucleotide_cyclase"/>
</dbReference>
<dbReference type="NCBIfam" id="TIGR00254">
    <property type="entry name" value="GGDEF"/>
    <property type="match status" value="1"/>
</dbReference>
<dbReference type="SMART" id="SM00052">
    <property type="entry name" value="EAL"/>
    <property type="match status" value="1"/>
</dbReference>
<dbReference type="InterPro" id="IPR000014">
    <property type="entry name" value="PAS"/>
</dbReference>
<dbReference type="RefSeq" id="WP_343768948.1">
    <property type="nucleotide sequence ID" value="NZ_BAAACF010000001.1"/>
</dbReference>
<dbReference type="Gene3D" id="3.30.70.270">
    <property type="match status" value="1"/>
</dbReference>
<dbReference type="NCBIfam" id="TIGR00229">
    <property type="entry name" value="sensory_box"/>
    <property type="match status" value="1"/>
</dbReference>
<feature type="transmembrane region" description="Helical" evidence="2">
    <location>
        <begin position="6"/>
        <end position="26"/>
    </location>
</feature>
<proteinExistence type="predicted"/>
<protein>
    <submittedName>
        <fullName evidence="7">Uncharacterized protein</fullName>
    </submittedName>
</protein>
<dbReference type="PANTHER" id="PTHR44757:SF2">
    <property type="entry name" value="BIOFILM ARCHITECTURE MAINTENANCE PROTEIN MBAA"/>
    <property type="match status" value="1"/>
</dbReference>
<dbReference type="Pfam" id="PF00563">
    <property type="entry name" value="EAL"/>
    <property type="match status" value="1"/>
</dbReference>
<dbReference type="Pfam" id="PF00990">
    <property type="entry name" value="GGDEF"/>
    <property type="match status" value="1"/>
</dbReference>
<evidence type="ECO:0000313" key="8">
    <source>
        <dbReference type="Proteomes" id="UP001500339"/>
    </source>
</evidence>
<reference evidence="7 8" key="1">
    <citation type="journal article" date="2019" name="Int. J. Syst. Evol. Microbiol.">
        <title>The Global Catalogue of Microorganisms (GCM) 10K type strain sequencing project: providing services to taxonomists for standard genome sequencing and annotation.</title>
        <authorList>
            <consortium name="The Broad Institute Genomics Platform"/>
            <consortium name="The Broad Institute Genome Sequencing Center for Infectious Disease"/>
            <person name="Wu L."/>
            <person name="Ma J."/>
        </authorList>
    </citation>
    <scope>NUCLEOTIDE SEQUENCE [LARGE SCALE GENOMIC DNA]</scope>
    <source>
        <strain evidence="7 8">JCM 1405</strain>
    </source>
</reference>
<dbReference type="InterPro" id="IPR001633">
    <property type="entry name" value="EAL_dom"/>
</dbReference>
<dbReference type="SUPFAM" id="SSF55785">
    <property type="entry name" value="PYP-like sensor domain (PAS domain)"/>
    <property type="match status" value="1"/>
</dbReference>
<dbReference type="EMBL" id="BAAACF010000001">
    <property type="protein sequence ID" value="GAA0724241.1"/>
    <property type="molecule type" value="Genomic_DNA"/>
</dbReference>
<dbReference type="SUPFAM" id="SSF55073">
    <property type="entry name" value="Nucleotide cyclase"/>
    <property type="match status" value="1"/>
</dbReference>
<evidence type="ECO:0000259" key="4">
    <source>
        <dbReference type="PROSITE" id="PS50113"/>
    </source>
</evidence>
<dbReference type="SUPFAM" id="SSF141868">
    <property type="entry name" value="EAL domain-like"/>
    <property type="match status" value="1"/>
</dbReference>
<dbReference type="PROSITE" id="PS50887">
    <property type="entry name" value="GGDEF"/>
    <property type="match status" value="1"/>
</dbReference>
<dbReference type="Gene3D" id="3.30.450.20">
    <property type="entry name" value="PAS domain"/>
    <property type="match status" value="1"/>
</dbReference>
<dbReference type="PROSITE" id="PS50112">
    <property type="entry name" value="PAS"/>
    <property type="match status" value="1"/>
</dbReference>
<dbReference type="InterPro" id="IPR035965">
    <property type="entry name" value="PAS-like_dom_sf"/>
</dbReference>
<accession>A0ABN1IYX1</accession>
<dbReference type="CDD" id="cd01948">
    <property type="entry name" value="EAL"/>
    <property type="match status" value="1"/>
</dbReference>
<name>A0ABN1IYX1_9CLOT</name>
<dbReference type="PROSITE" id="PS50113">
    <property type="entry name" value="PAC"/>
    <property type="match status" value="1"/>
</dbReference>
<keyword evidence="2" id="KW-1133">Transmembrane helix</keyword>
<dbReference type="Pfam" id="PF00989">
    <property type="entry name" value="PAS"/>
    <property type="match status" value="1"/>
</dbReference>
<keyword evidence="2" id="KW-0812">Transmembrane</keyword>
<dbReference type="SMART" id="SM00267">
    <property type="entry name" value="GGDEF"/>
    <property type="match status" value="1"/>
</dbReference>
<dbReference type="Proteomes" id="UP001500339">
    <property type="component" value="Unassembled WGS sequence"/>
</dbReference>
<keyword evidence="8" id="KW-1185">Reference proteome</keyword>
<evidence type="ECO:0000259" key="5">
    <source>
        <dbReference type="PROSITE" id="PS50883"/>
    </source>
</evidence>
<organism evidence="7 8">
    <name type="scientific">Clostridium malenominatum</name>
    <dbReference type="NCBI Taxonomy" id="1539"/>
    <lineage>
        <taxon>Bacteria</taxon>
        <taxon>Bacillati</taxon>
        <taxon>Bacillota</taxon>
        <taxon>Clostridia</taxon>
        <taxon>Eubacteriales</taxon>
        <taxon>Clostridiaceae</taxon>
        <taxon>Clostridium</taxon>
    </lineage>
</organism>
<comment type="caution">
    <text evidence="7">The sequence shown here is derived from an EMBL/GenBank/DDBJ whole genome shotgun (WGS) entry which is preliminary data.</text>
</comment>
<evidence type="ECO:0000256" key="2">
    <source>
        <dbReference type="SAM" id="Phobius"/>
    </source>
</evidence>
<dbReference type="InterPro" id="IPR035919">
    <property type="entry name" value="EAL_sf"/>
</dbReference>
<feature type="domain" description="PAS" evidence="3">
    <location>
        <begin position="42"/>
        <end position="97"/>
    </location>
</feature>
<dbReference type="PANTHER" id="PTHR44757">
    <property type="entry name" value="DIGUANYLATE CYCLASE DGCP"/>
    <property type="match status" value="1"/>
</dbReference>
<dbReference type="CDD" id="cd00130">
    <property type="entry name" value="PAS"/>
    <property type="match status" value="1"/>
</dbReference>
<gene>
    <name evidence="7" type="ORF">GCM10008905_17850</name>
</gene>
<dbReference type="InterPro" id="IPR000700">
    <property type="entry name" value="PAS-assoc_C"/>
</dbReference>
<evidence type="ECO:0000259" key="3">
    <source>
        <dbReference type="PROSITE" id="PS50112"/>
    </source>
</evidence>
<evidence type="ECO:0000259" key="6">
    <source>
        <dbReference type="PROSITE" id="PS50887"/>
    </source>
</evidence>
<feature type="domain" description="GGDEF" evidence="6">
    <location>
        <begin position="236"/>
        <end position="369"/>
    </location>
</feature>
<dbReference type="InterPro" id="IPR052155">
    <property type="entry name" value="Biofilm_reg_signaling"/>
</dbReference>
<dbReference type="PROSITE" id="PS50883">
    <property type="entry name" value="EAL"/>
    <property type="match status" value="1"/>
</dbReference>
<dbReference type="SMART" id="SM00091">
    <property type="entry name" value="PAS"/>
    <property type="match status" value="1"/>
</dbReference>
<dbReference type="Gene3D" id="3.20.20.450">
    <property type="entry name" value="EAL domain"/>
    <property type="match status" value="1"/>
</dbReference>
<evidence type="ECO:0000256" key="1">
    <source>
        <dbReference type="SAM" id="Coils"/>
    </source>
</evidence>
<sequence length="633" mass="72488">MFEQAMAMILVVSVFLIIIINLQSIIRNKNETIEKLTKLKDDNRKLAAIIKYAEDAIVSKDLLGNILSWNKGAENIFGYTAEEVVGKNVSILFPEEKLYELPRFIQEELDDVCIECIETTRLRKDGEKINISVTVSPVMDEAGRRIGTSSISRDITKNKLMEEKLQKSYEELSAVYEELAATEAALREQYNELQLAEEKMRHMASYDYLTDLPNRNIFNENLKKAMENVEYINSDRKIGVIFLDLDNFKRINDTLGHNCGDGLLKKVSEILINYLGSKEQIGRVGGDEFVIFLPMDSEYKEAVEFCENVIKRLNKTLLIDSKCVNVSVSMGISVFPDNSTDVDTLLKYADVAMYRAKKIGKNNYSFFTQEMKGEIEKRVEMEKGLRNAIKKGELDIHYQPQVDVKNRDIVGFEALLRWKSNEFGPVSPVEFIPVLEETGLIISIGDWIISKVCKQIVEWVNNGHNISRVAINLSSVQIQNRGFSDRVKRIIRETGVDPKYLEFEITESILMESLENNIKVLKEFRDLNIKVALDDFGIGYSSFNYLKNLPISTLKIDKSFIDNISKNNSDKDITHGIIKLAHKINMEVIAEGVEEEEQVTLLEDMRCDRIQGYYFSKPLDLHNVKKLLTDLKK</sequence>
<dbReference type="InterPro" id="IPR043128">
    <property type="entry name" value="Rev_trsase/Diguanyl_cyclase"/>
</dbReference>
<feature type="domain" description="EAL" evidence="5">
    <location>
        <begin position="378"/>
        <end position="632"/>
    </location>
</feature>
<dbReference type="InterPro" id="IPR000160">
    <property type="entry name" value="GGDEF_dom"/>
</dbReference>
<keyword evidence="1" id="KW-0175">Coiled coil</keyword>
<keyword evidence="2" id="KW-0472">Membrane</keyword>
<feature type="coiled-coil region" evidence="1">
    <location>
        <begin position="162"/>
        <end position="199"/>
    </location>
</feature>